<dbReference type="InterPro" id="IPR029044">
    <property type="entry name" value="Nucleotide-diphossugar_trans"/>
</dbReference>
<evidence type="ECO:0000313" key="3">
    <source>
        <dbReference type="EMBL" id="ETX30616.1"/>
    </source>
</evidence>
<keyword evidence="1" id="KW-0460">Magnesium</keyword>
<dbReference type="eggNOG" id="COG2068">
    <property type="taxonomic scope" value="Bacteria"/>
</dbReference>
<dbReference type="AlphaFoldDB" id="X7FEX2"/>
<organism evidence="3 4">
    <name type="scientific">Roseivivax isoporae LMG 25204</name>
    <dbReference type="NCBI Taxonomy" id="1449351"/>
    <lineage>
        <taxon>Bacteria</taxon>
        <taxon>Pseudomonadati</taxon>
        <taxon>Pseudomonadota</taxon>
        <taxon>Alphaproteobacteria</taxon>
        <taxon>Rhodobacterales</taxon>
        <taxon>Roseobacteraceae</taxon>
        <taxon>Roseivivax</taxon>
    </lineage>
</organism>
<dbReference type="GO" id="GO:0016779">
    <property type="term" value="F:nucleotidyltransferase activity"/>
    <property type="evidence" value="ECO:0007669"/>
    <property type="project" value="UniProtKB-ARBA"/>
</dbReference>
<dbReference type="CDD" id="cd04182">
    <property type="entry name" value="GT_2_like_f"/>
    <property type="match status" value="1"/>
</dbReference>
<evidence type="ECO:0000256" key="1">
    <source>
        <dbReference type="ARBA" id="ARBA00022842"/>
    </source>
</evidence>
<name>X7FEX2_9RHOB</name>
<evidence type="ECO:0000259" key="2">
    <source>
        <dbReference type="Pfam" id="PF12804"/>
    </source>
</evidence>
<comment type="caution">
    <text evidence="3">The sequence shown here is derived from an EMBL/GenBank/DDBJ whole genome shotgun (WGS) entry which is preliminary data.</text>
</comment>
<dbReference type="PANTHER" id="PTHR43777">
    <property type="entry name" value="MOLYBDENUM COFACTOR CYTIDYLYLTRANSFERASE"/>
    <property type="match status" value="1"/>
</dbReference>
<dbReference type="Pfam" id="PF12804">
    <property type="entry name" value="NTP_transf_3"/>
    <property type="match status" value="1"/>
</dbReference>
<dbReference type="SUPFAM" id="SSF53448">
    <property type="entry name" value="Nucleotide-diphospho-sugar transferases"/>
    <property type="match status" value="1"/>
</dbReference>
<accession>X7FEX2</accession>
<dbReference type="Proteomes" id="UP000023430">
    <property type="component" value="Unassembled WGS sequence"/>
</dbReference>
<dbReference type="Gene3D" id="3.90.550.10">
    <property type="entry name" value="Spore Coat Polysaccharide Biosynthesis Protein SpsA, Chain A"/>
    <property type="match status" value="1"/>
</dbReference>
<evidence type="ECO:0000313" key="4">
    <source>
        <dbReference type="Proteomes" id="UP000023430"/>
    </source>
</evidence>
<dbReference type="STRING" id="1449351.RISW2_07315"/>
<reference evidence="3 4" key="1">
    <citation type="submission" date="2014-01" db="EMBL/GenBank/DDBJ databases">
        <title>Roseivivax isoporae LMG 25204 Genome Sequencing.</title>
        <authorList>
            <person name="Lai Q."/>
            <person name="Li G."/>
            <person name="Shao Z."/>
        </authorList>
    </citation>
    <scope>NUCLEOTIDE SEQUENCE [LARGE SCALE GENOMIC DNA]</scope>
    <source>
        <strain evidence="3 4">LMG 25204</strain>
    </source>
</reference>
<feature type="domain" description="MobA-like NTP transferase" evidence="2">
    <location>
        <begin position="4"/>
        <end position="163"/>
    </location>
</feature>
<gene>
    <name evidence="3" type="ORF">RISW2_07315</name>
</gene>
<dbReference type="PATRIC" id="fig|1449351.3.peg.262"/>
<sequence length="198" mass="20515">MALLIPAAGLSRRMRGGDKLLELVDGVPQLRRICAAARTLPGPVVVTVPAADHPRAQALADVGAILVPVPDRAEGMAASLRRGIAALPPGTPAAMIVPGDMPDLAAADLAAIAQAFDPDAPTLVQATAADGTPGHPVLFPADCFDALATVAGDSGARDVLRAHRARLRHVALHDRRALTDLDTPEAWAAWRAERPGRT</sequence>
<dbReference type="InterPro" id="IPR025877">
    <property type="entry name" value="MobA-like_NTP_Trfase"/>
</dbReference>
<dbReference type="EMBL" id="JAME01000002">
    <property type="protein sequence ID" value="ETX30616.1"/>
    <property type="molecule type" value="Genomic_DNA"/>
</dbReference>
<protein>
    <submittedName>
        <fullName evidence="3">4-diphosphocytidyl-2C-methyl-D-erythritol synthase</fullName>
    </submittedName>
</protein>
<proteinExistence type="predicted"/>
<dbReference type="PANTHER" id="PTHR43777:SF1">
    <property type="entry name" value="MOLYBDENUM COFACTOR CYTIDYLYLTRANSFERASE"/>
    <property type="match status" value="1"/>
</dbReference>
<keyword evidence="4" id="KW-1185">Reference proteome</keyword>